<proteinExistence type="predicted"/>
<evidence type="ECO:0000313" key="1">
    <source>
        <dbReference type="EMBL" id="MCG2461827.1"/>
    </source>
</evidence>
<name>A0AAE3EY26_9FLAO</name>
<dbReference type="RefSeq" id="WP_317902969.1">
    <property type="nucleotide sequence ID" value="NZ_JAIRBC010000020.1"/>
</dbReference>
<sequence length="228" mass="26033">MEILKKILIVLFCVTLAILVYTACKPVVKDEGKTDDNQDYRGAPEQIITLGQAKELFDNYTERRVNLIEEYESREGQESFDASRYGEYDYETIKQYLAFIEHEAKAANVKISKLRIYFGNYPEKEKFEDGRAVKYPRKNTFLILPTLKKGADDYGFYINQGKDGKKEALLITERFPQDPGQKMGNVGSGTQSYASFVPNTAPSPYFAEESLILNEGSMIPPPRKKTDF</sequence>
<organism evidence="1 2">
    <name type="scientific">Cerina litoralis</name>
    <dbReference type="NCBI Taxonomy" id="2874477"/>
    <lineage>
        <taxon>Bacteria</taxon>
        <taxon>Pseudomonadati</taxon>
        <taxon>Bacteroidota</taxon>
        <taxon>Flavobacteriia</taxon>
        <taxon>Flavobacteriales</taxon>
        <taxon>Flavobacteriaceae</taxon>
        <taxon>Cerina</taxon>
    </lineage>
</organism>
<evidence type="ECO:0000313" key="2">
    <source>
        <dbReference type="Proteomes" id="UP001200642"/>
    </source>
</evidence>
<keyword evidence="2" id="KW-1185">Reference proteome</keyword>
<dbReference type="Proteomes" id="UP001200642">
    <property type="component" value="Unassembled WGS sequence"/>
</dbReference>
<reference evidence="1" key="1">
    <citation type="submission" date="2023-02" db="EMBL/GenBank/DDBJ databases">
        <title>Genome of Flavobacteriaceae gen. nov. sp. strain F89.</title>
        <authorList>
            <person name="Wang Y."/>
        </authorList>
    </citation>
    <scope>NUCLEOTIDE SEQUENCE</scope>
    <source>
        <strain evidence="1">F89</strain>
    </source>
</reference>
<dbReference type="AlphaFoldDB" id="A0AAE3EY26"/>
<protein>
    <submittedName>
        <fullName evidence="1">Uncharacterized protein</fullName>
    </submittedName>
</protein>
<accession>A0AAE3EY26</accession>
<dbReference type="EMBL" id="JAIRBC010000020">
    <property type="protein sequence ID" value="MCG2461827.1"/>
    <property type="molecule type" value="Genomic_DNA"/>
</dbReference>
<gene>
    <name evidence="1" type="ORF">K8352_13795</name>
</gene>
<comment type="caution">
    <text evidence="1">The sequence shown here is derived from an EMBL/GenBank/DDBJ whole genome shotgun (WGS) entry which is preliminary data.</text>
</comment>